<accession>A0ABQ7VHB0</accession>
<name>A0ABQ7VHB0_SOLTU</name>
<proteinExistence type="predicted"/>
<sequence>MHTNNFSILIQHNGRWDSSGHYVNFNIKGVMYDPTTKYGLITAISSQLRVDTTIYHLKLKYFVSGPSPPMKIHNDMGVQVYLDQKRCNSDFFFKISFMCETCVDRAMESIE</sequence>
<gene>
    <name evidence="1" type="ORF">KY290_018786</name>
</gene>
<reference evidence="1 2" key="1">
    <citation type="journal article" date="2021" name="bioRxiv">
        <title>Chromosome-scale and haplotype-resolved genome assembly of a tetraploid potato cultivar.</title>
        <authorList>
            <person name="Sun H."/>
            <person name="Jiao W.-B."/>
            <person name="Krause K."/>
            <person name="Campoy J.A."/>
            <person name="Goel M."/>
            <person name="Folz-Donahue K."/>
            <person name="Kukat C."/>
            <person name="Huettel B."/>
            <person name="Schneeberger K."/>
        </authorList>
    </citation>
    <scope>NUCLEOTIDE SEQUENCE [LARGE SCALE GENOMIC DNA]</scope>
    <source>
        <strain evidence="1">SolTubOtavaFocal</strain>
        <tissue evidence="1">Leaves</tissue>
    </source>
</reference>
<dbReference type="EMBL" id="JAIVGD010000013">
    <property type="protein sequence ID" value="KAH0762713.1"/>
    <property type="molecule type" value="Genomic_DNA"/>
</dbReference>
<organism evidence="1 2">
    <name type="scientific">Solanum tuberosum</name>
    <name type="common">Potato</name>
    <dbReference type="NCBI Taxonomy" id="4113"/>
    <lineage>
        <taxon>Eukaryota</taxon>
        <taxon>Viridiplantae</taxon>
        <taxon>Streptophyta</taxon>
        <taxon>Embryophyta</taxon>
        <taxon>Tracheophyta</taxon>
        <taxon>Spermatophyta</taxon>
        <taxon>Magnoliopsida</taxon>
        <taxon>eudicotyledons</taxon>
        <taxon>Gunneridae</taxon>
        <taxon>Pentapetalae</taxon>
        <taxon>asterids</taxon>
        <taxon>lamiids</taxon>
        <taxon>Solanales</taxon>
        <taxon>Solanaceae</taxon>
        <taxon>Solanoideae</taxon>
        <taxon>Solaneae</taxon>
        <taxon>Solanum</taxon>
    </lineage>
</organism>
<keyword evidence="2" id="KW-1185">Reference proteome</keyword>
<comment type="caution">
    <text evidence="1">The sequence shown here is derived from an EMBL/GenBank/DDBJ whole genome shotgun (WGS) entry which is preliminary data.</text>
</comment>
<evidence type="ECO:0000313" key="2">
    <source>
        <dbReference type="Proteomes" id="UP000826656"/>
    </source>
</evidence>
<evidence type="ECO:0000313" key="1">
    <source>
        <dbReference type="EMBL" id="KAH0762713.1"/>
    </source>
</evidence>
<protein>
    <submittedName>
        <fullName evidence="1">Uncharacterized protein</fullName>
    </submittedName>
</protein>
<dbReference type="Proteomes" id="UP000826656">
    <property type="component" value="Unassembled WGS sequence"/>
</dbReference>